<accession>A0A8X6FNX5</accession>
<sequence length="103" mass="11545">MTKEYFMGRVIAARRRQIRSTCALQGNHPANCSTAEEPLNKRHHHLSQLLEKEPEKERNDGSGEIKIASLLVLTRPRETIAQAQPSKPQLTDSKPESSSSKPT</sequence>
<evidence type="ECO:0000313" key="2">
    <source>
        <dbReference type="EMBL" id="GFQ85163.1"/>
    </source>
</evidence>
<reference evidence="2" key="1">
    <citation type="submission" date="2020-07" db="EMBL/GenBank/DDBJ databases">
        <title>Multicomponent nature underlies the extraordinary mechanical properties of spider dragline silk.</title>
        <authorList>
            <person name="Kono N."/>
            <person name="Nakamura H."/>
            <person name="Mori M."/>
            <person name="Yoshida Y."/>
            <person name="Ohtoshi R."/>
            <person name="Malay A.D."/>
            <person name="Moran D.A.P."/>
            <person name="Tomita M."/>
            <person name="Numata K."/>
            <person name="Arakawa K."/>
        </authorList>
    </citation>
    <scope>NUCLEOTIDE SEQUENCE</scope>
</reference>
<comment type="caution">
    <text evidence="2">The sequence shown here is derived from an EMBL/GenBank/DDBJ whole genome shotgun (WGS) entry which is preliminary data.</text>
</comment>
<dbReference type="Proteomes" id="UP000887116">
    <property type="component" value="Unassembled WGS sequence"/>
</dbReference>
<organism evidence="2 3">
    <name type="scientific">Trichonephila clavata</name>
    <name type="common">Joro spider</name>
    <name type="synonym">Nephila clavata</name>
    <dbReference type="NCBI Taxonomy" id="2740835"/>
    <lineage>
        <taxon>Eukaryota</taxon>
        <taxon>Metazoa</taxon>
        <taxon>Ecdysozoa</taxon>
        <taxon>Arthropoda</taxon>
        <taxon>Chelicerata</taxon>
        <taxon>Arachnida</taxon>
        <taxon>Araneae</taxon>
        <taxon>Araneomorphae</taxon>
        <taxon>Entelegynae</taxon>
        <taxon>Araneoidea</taxon>
        <taxon>Nephilidae</taxon>
        <taxon>Trichonephila</taxon>
    </lineage>
</organism>
<dbReference type="AlphaFoldDB" id="A0A8X6FNX5"/>
<feature type="compositionally biased region" description="Polar residues" evidence="1">
    <location>
        <begin position="81"/>
        <end position="103"/>
    </location>
</feature>
<protein>
    <submittedName>
        <fullName evidence="2">Uncharacterized protein</fullName>
    </submittedName>
</protein>
<keyword evidence="3" id="KW-1185">Reference proteome</keyword>
<name>A0A8X6FNX5_TRICU</name>
<proteinExistence type="predicted"/>
<evidence type="ECO:0000313" key="3">
    <source>
        <dbReference type="Proteomes" id="UP000887116"/>
    </source>
</evidence>
<feature type="region of interest" description="Disordered" evidence="1">
    <location>
        <begin position="25"/>
        <end position="64"/>
    </location>
</feature>
<dbReference type="EMBL" id="BMAO01022875">
    <property type="protein sequence ID" value="GFQ85163.1"/>
    <property type="molecule type" value="Genomic_DNA"/>
</dbReference>
<feature type="compositionally biased region" description="Basic and acidic residues" evidence="1">
    <location>
        <begin position="50"/>
        <end position="63"/>
    </location>
</feature>
<feature type="region of interest" description="Disordered" evidence="1">
    <location>
        <begin position="78"/>
        <end position="103"/>
    </location>
</feature>
<feature type="compositionally biased region" description="Polar residues" evidence="1">
    <location>
        <begin position="25"/>
        <end position="34"/>
    </location>
</feature>
<evidence type="ECO:0000256" key="1">
    <source>
        <dbReference type="SAM" id="MobiDB-lite"/>
    </source>
</evidence>
<gene>
    <name evidence="2" type="ORF">TNCT_663361</name>
</gene>